<accession>A0A1B8H9V8</accession>
<evidence type="ECO:0000259" key="4">
    <source>
        <dbReference type="PROSITE" id="PS51930"/>
    </source>
</evidence>
<dbReference type="Gene3D" id="1.10.10.10">
    <property type="entry name" value="Winged helix-like DNA-binding domain superfamily/Winged helix DNA-binding domain"/>
    <property type="match status" value="1"/>
</dbReference>
<evidence type="ECO:0000259" key="5">
    <source>
        <dbReference type="PROSITE" id="PS51933"/>
    </source>
</evidence>
<reference evidence="6 7" key="1">
    <citation type="submission" date="2016-06" db="EMBL/GenBank/DDBJ databases">
        <authorList>
            <person name="Kjaerup R.B."/>
            <person name="Dalgaard T.S."/>
            <person name="Juul-Madsen H.R."/>
        </authorList>
    </citation>
    <scope>NUCLEOTIDE SEQUENCE [LARGE SCALE GENOMIC DNA]</scope>
    <source>
        <strain evidence="6 7">GCSL-Mp3</strain>
    </source>
</reference>
<dbReference type="InterPro" id="IPR044872">
    <property type="entry name" value="CcmK/CsoS1_BMC"/>
</dbReference>
<comment type="similarity">
    <text evidence="3">Belongs to the bacterial microcompartments protein family.</text>
</comment>
<dbReference type="InterPro" id="IPR050575">
    <property type="entry name" value="BMC_shell"/>
</dbReference>
<dbReference type="PROSITE" id="PS51930">
    <property type="entry name" value="BMC_2"/>
    <property type="match status" value="1"/>
</dbReference>
<organism evidence="6 7">
    <name type="scientific">Morganella psychrotolerans</name>
    <dbReference type="NCBI Taxonomy" id="368603"/>
    <lineage>
        <taxon>Bacteria</taxon>
        <taxon>Pseudomonadati</taxon>
        <taxon>Pseudomonadota</taxon>
        <taxon>Gammaproteobacteria</taxon>
        <taxon>Enterobacterales</taxon>
        <taxon>Morganellaceae</taxon>
        <taxon>Morganella</taxon>
    </lineage>
</organism>
<dbReference type="EMBL" id="LZEX01000023">
    <property type="protein sequence ID" value="OBU05864.1"/>
    <property type="molecule type" value="Genomic_DNA"/>
</dbReference>
<dbReference type="AlphaFoldDB" id="A0A1B8H9V8"/>
<dbReference type="STRING" id="368603.AYY16_12535"/>
<gene>
    <name evidence="6" type="ORF">AYY17_05845</name>
</gene>
<comment type="caution">
    <text evidence="6">The sequence shown here is derived from an EMBL/GenBank/DDBJ whole genome shotgun (WGS) entry which is preliminary data.</text>
</comment>
<dbReference type="Gene3D" id="3.30.70.1710">
    <property type="match status" value="1"/>
</dbReference>
<dbReference type="Pfam" id="PF00936">
    <property type="entry name" value="BMC"/>
    <property type="match status" value="1"/>
</dbReference>
<proteinExistence type="inferred from homology"/>
<dbReference type="PANTHER" id="PTHR33941">
    <property type="entry name" value="PROPANEDIOL UTILIZATION PROTEIN PDUA"/>
    <property type="match status" value="1"/>
</dbReference>
<dbReference type="InterPro" id="IPR000249">
    <property type="entry name" value="BMC_dom"/>
</dbReference>
<name>A0A1B8H9V8_9GAMM</name>
<dbReference type="SMART" id="SM00877">
    <property type="entry name" value="BMC"/>
    <property type="match status" value="1"/>
</dbReference>
<evidence type="ECO:0000256" key="3">
    <source>
        <dbReference type="PROSITE-ProRule" id="PRU01278"/>
    </source>
</evidence>
<dbReference type="SUPFAM" id="SSF143414">
    <property type="entry name" value="CcmK-like"/>
    <property type="match status" value="1"/>
</dbReference>
<evidence type="ECO:0000313" key="7">
    <source>
        <dbReference type="Proteomes" id="UP000092247"/>
    </source>
</evidence>
<protein>
    <submittedName>
        <fullName evidence="6">Ethanolamine utilization protein EutK</fullName>
    </submittedName>
</protein>
<dbReference type="PROSITE" id="PS51933">
    <property type="entry name" value="EUTK_C"/>
    <property type="match status" value="1"/>
</dbReference>
<feature type="domain" description="BMC" evidence="4">
    <location>
        <begin position="4"/>
        <end position="88"/>
    </location>
</feature>
<evidence type="ECO:0000256" key="2">
    <source>
        <dbReference type="ARBA" id="ARBA00024446"/>
    </source>
</evidence>
<dbReference type="CDD" id="cd07045">
    <property type="entry name" value="BMC_CcmK_like"/>
    <property type="match status" value="1"/>
</dbReference>
<keyword evidence="2" id="KW-1283">Bacterial microcompartment</keyword>
<dbReference type="InterPro" id="IPR032298">
    <property type="entry name" value="EutK_C"/>
</dbReference>
<dbReference type="InterPro" id="IPR037233">
    <property type="entry name" value="CcmK-like_sf"/>
</dbReference>
<sequence length="190" mass="19832">MIDSLGLLEVYGLVSGIDAADAMLKSANVRILNYEMVIPGMVTLVVEGDLAACRAAVDAGIAAASRTGKVVGHKVIGRPDSDTEWLVTGFSGVPVKVKPQSPAPAVPAAAPVSAPAAPVAEAASAPDSDELLAFTANAQHRHGVTAGEAAMHFSCLIEESRDALESLFKQGKLRKRGSRYRVKQEGNRDE</sequence>
<dbReference type="RefSeq" id="WP_067424100.1">
    <property type="nucleotide sequence ID" value="NZ_LZEX01000023.1"/>
</dbReference>
<dbReference type="GO" id="GO:0031469">
    <property type="term" value="C:bacterial microcompartment"/>
    <property type="evidence" value="ECO:0007669"/>
    <property type="project" value="UniProtKB-SubCell"/>
</dbReference>
<comment type="subcellular location">
    <subcellularLocation>
        <location evidence="1">Bacterial microcompartment</location>
    </subcellularLocation>
</comment>
<dbReference type="InterPro" id="IPR036388">
    <property type="entry name" value="WH-like_DNA-bd_sf"/>
</dbReference>
<dbReference type="PANTHER" id="PTHR33941:SF6">
    <property type="entry name" value="BACTERIAL MICROCOMPARTMENT SHELL PROTEIN EUTK"/>
    <property type="match status" value="1"/>
</dbReference>
<feature type="domain" description="EutK-Ctail" evidence="5">
    <location>
        <begin position="126"/>
        <end position="184"/>
    </location>
</feature>
<dbReference type="Pfam" id="PF16365">
    <property type="entry name" value="EutK_C"/>
    <property type="match status" value="1"/>
</dbReference>
<dbReference type="Proteomes" id="UP000092247">
    <property type="component" value="Unassembled WGS sequence"/>
</dbReference>
<evidence type="ECO:0000313" key="6">
    <source>
        <dbReference type="EMBL" id="OBU05864.1"/>
    </source>
</evidence>
<evidence type="ECO:0000256" key="1">
    <source>
        <dbReference type="ARBA" id="ARBA00024322"/>
    </source>
</evidence>